<keyword evidence="4 6" id="KW-1133">Transmembrane helix</keyword>
<evidence type="ECO:0000313" key="8">
    <source>
        <dbReference type="Proteomes" id="UP000604825"/>
    </source>
</evidence>
<dbReference type="EMBL" id="CAJGYO010000001">
    <property type="protein sequence ID" value="CAD6206289.1"/>
    <property type="molecule type" value="Genomic_DNA"/>
</dbReference>
<keyword evidence="8" id="KW-1185">Reference proteome</keyword>
<dbReference type="Proteomes" id="UP000604825">
    <property type="component" value="Unassembled WGS sequence"/>
</dbReference>
<dbReference type="InterPro" id="IPR001046">
    <property type="entry name" value="NRAMP_fam"/>
</dbReference>
<feature type="transmembrane region" description="Helical" evidence="6">
    <location>
        <begin position="91"/>
        <end position="112"/>
    </location>
</feature>
<dbReference type="OrthoDB" id="409173at2759"/>
<gene>
    <name evidence="7" type="ORF">NCGR_LOCUS4014</name>
</gene>
<dbReference type="PRINTS" id="PR00447">
    <property type="entry name" value="NATRESASSCMP"/>
</dbReference>
<feature type="transmembrane region" description="Helical" evidence="6">
    <location>
        <begin position="172"/>
        <end position="190"/>
    </location>
</feature>
<dbReference type="AlphaFoldDB" id="A0A811MKY7"/>
<evidence type="ECO:0000256" key="3">
    <source>
        <dbReference type="ARBA" id="ARBA00022692"/>
    </source>
</evidence>
<dbReference type="GO" id="GO:0005886">
    <property type="term" value="C:plasma membrane"/>
    <property type="evidence" value="ECO:0007669"/>
    <property type="project" value="TreeGrafter"/>
</dbReference>
<feature type="transmembrane region" description="Helical" evidence="6">
    <location>
        <begin position="197"/>
        <end position="219"/>
    </location>
</feature>
<keyword evidence="5 6" id="KW-0472">Membrane</keyword>
<evidence type="ECO:0008006" key="9">
    <source>
        <dbReference type="Google" id="ProtNLM"/>
    </source>
</evidence>
<protein>
    <recommendedName>
        <fullName evidence="9">Ethylene-insensitive protein 2</fullName>
    </recommendedName>
</protein>
<organism evidence="7 8">
    <name type="scientific">Miscanthus lutarioriparius</name>
    <dbReference type="NCBI Taxonomy" id="422564"/>
    <lineage>
        <taxon>Eukaryota</taxon>
        <taxon>Viridiplantae</taxon>
        <taxon>Streptophyta</taxon>
        <taxon>Embryophyta</taxon>
        <taxon>Tracheophyta</taxon>
        <taxon>Spermatophyta</taxon>
        <taxon>Magnoliopsida</taxon>
        <taxon>Liliopsida</taxon>
        <taxon>Poales</taxon>
        <taxon>Poaceae</taxon>
        <taxon>PACMAD clade</taxon>
        <taxon>Panicoideae</taxon>
        <taxon>Andropogonodae</taxon>
        <taxon>Andropogoneae</taxon>
        <taxon>Saccharinae</taxon>
        <taxon>Miscanthus</taxon>
    </lineage>
</organism>
<feature type="transmembrane region" description="Helical" evidence="6">
    <location>
        <begin position="330"/>
        <end position="352"/>
    </location>
</feature>
<keyword evidence="3 6" id="KW-0812">Transmembrane</keyword>
<evidence type="ECO:0000256" key="2">
    <source>
        <dbReference type="ARBA" id="ARBA00009965"/>
    </source>
</evidence>
<dbReference type="PANTHER" id="PTHR11706">
    <property type="entry name" value="SOLUTE CARRIER PROTEIN FAMILY 11 MEMBER"/>
    <property type="match status" value="1"/>
</dbReference>
<dbReference type="PANTHER" id="PTHR11706:SF83">
    <property type="entry name" value="ETHYLENE-INSENSITIVE PROTEIN 2"/>
    <property type="match status" value="1"/>
</dbReference>
<evidence type="ECO:0000256" key="5">
    <source>
        <dbReference type="ARBA" id="ARBA00023136"/>
    </source>
</evidence>
<dbReference type="GO" id="GO:0005384">
    <property type="term" value="F:manganese ion transmembrane transporter activity"/>
    <property type="evidence" value="ECO:0007669"/>
    <property type="project" value="TreeGrafter"/>
</dbReference>
<accession>A0A811MKY7</accession>
<feature type="transmembrane region" description="Helical" evidence="6">
    <location>
        <begin position="133"/>
        <end position="166"/>
    </location>
</feature>
<proteinExistence type="inferred from homology"/>
<sequence length="588" mass="63903">MPPALLHDVFLQGKRGHGLGALVAGESQAKYGEKNPGIKGGSVLAVKSIESLAAGDAQHNLFRTLGPTLVISMAYIDLGKWLVAVDAGSRFGYDLVLLVLLFNFSAILYQYLSTCIGMVTGKNLAKICCQEYSQVICVVLGLQAWLSLLTSELTMIAGMAVGFNIVFEHDDLVTAICFASVVVSLLPYTLSHLDKKVAGIFNACIAGFTLLCFVLGLLISHPHTPVNMNVMFPKLSGESAYSLMALLGTNIIVHNFYTHSAFVQVQRRSSVHTLGSLFHDHLFSILFIFTGIFLVNYILLSSAADESSDTLVMNFQDAMELMHQIFTNPAAPTVLLVILLFSSHIISLTCIVSGDVISENFFGVKLPLSAHHLLHKGLAMILTIYCAKVAGSEGIYQLLIMCPVIQAMLLPSSIIPILRVSSSRLLMGRYRIALCVEIFAFLAFLLAVFTNIIFTAEILFGDSTWTNNLKGDTGSPAILPYSVVVLVSCASIGFTLLLAVTPLKSASNEAQTHLSSVHSQRETLGTTHRETTYLEKNEHEEFESCSVGAVLMGSSEGHTESVHEHTCRAPYLDNCAHEEIERSSVELF</sequence>
<name>A0A811MKY7_9POAL</name>
<dbReference type="GO" id="GO:0015086">
    <property type="term" value="F:cadmium ion transmembrane transporter activity"/>
    <property type="evidence" value="ECO:0007669"/>
    <property type="project" value="TreeGrafter"/>
</dbReference>
<dbReference type="GO" id="GO:0034755">
    <property type="term" value="P:iron ion transmembrane transport"/>
    <property type="evidence" value="ECO:0007669"/>
    <property type="project" value="TreeGrafter"/>
</dbReference>
<feature type="transmembrane region" description="Helical" evidence="6">
    <location>
        <begin position="239"/>
        <end position="257"/>
    </location>
</feature>
<evidence type="ECO:0000256" key="1">
    <source>
        <dbReference type="ARBA" id="ARBA00004141"/>
    </source>
</evidence>
<feature type="transmembrane region" description="Helical" evidence="6">
    <location>
        <begin position="478"/>
        <end position="500"/>
    </location>
</feature>
<evidence type="ECO:0000313" key="7">
    <source>
        <dbReference type="EMBL" id="CAD6206289.1"/>
    </source>
</evidence>
<feature type="transmembrane region" description="Helical" evidence="6">
    <location>
        <begin position="278"/>
        <end position="299"/>
    </location>
</feature>
<evidence type="ECO:0000256" key="6">
    <source>
        <dbReference type="SAM" id="Phobius"/>
    </source>
</evidence>
<evidence type="ECO:0000256" key="4">
    <source>
        <dbReference type="ARBA" id="ARBA00022989"/>
    </source>
</evidence>
<feature type="transmembrane region" description="Helical" evidence="6">
    <location>
        <begin position="430"/>
        <end position="458"/>
    </location>
</feature>
<comment type="similarity">
    <text evidence="2">Belongs to the NRAMP (TC 2.A.55) family.</text>
</comment>
<dbReference type="Pfam" id="PF01566">
    <property type="entry name" value="Nramp"/>
    <property type="match status" value="1"/>
</dbReference>
<comment type="caution">
    <text evidence="7">The sequence shown here is derived from an EMBL/GenBank/DDBJ whole genome shotgun (WGS) entry which is preliminary data.</text>
</comment>
<reference evidence="7" key="1">
    <citation type="submission" date="2020-10" db="EMBL/GenBank/DDBJ databases">
        <authorList>
            <person name="Han B."/>
            <person name="Lu T."/>
            <person name="Zhao Q."/>
            <person name="Huang X."/>
            <person name="Zhao Y."/>
        </authorList>
    </citation>
    <scope>NUCLEOTIDE SEQUENCE</scope>
</reference>
<comment type="subcellular location">
    <subcellularLocation>
        <location evidence="1">Membrane</location>
        <topology evidence="1">Multi-pass membrane protein</topology>
    </subcellularLocation>
</comment>